<keyword evidence="2" id="KW-1185">Reference proteome</keyword>
<organism evidence="1 2">
    <name type="scientific">Decorospora gaudefroyi</name>
    <dbReference type="NCBI Taxonomy" id="184978"/>
    <lineage>
        <taxon>Eukaryota</taxon>
        <taxon>Fungi</taxon>
        <taxon>Dikarya</taxon>
        <taxon>Ascomycota</taxon>
        <taxon>Pezizomycotina</taxon>
        <taxon>Dothideomycetes</taxon>
        <taxon>Pleosporomycetidae</taxon>
        <taxon>Pleosporales</taxon>
        <taxon>Pleosporineae</taxon>
        <taxon>Pleosporaceae</taxon>
        <taxon>Decorospora</taxon>
    </lineage>
</organism>
<evidence type="ECO:0000313" key="1">
    <source>
        <dbReference type="EMBL" id="KAF1838249.1"/>
    </source>
</evidence>
<sequence>MLTYGSKKGDGWWQDRCSDAKEESITGEKVEGVRLKCIGYQILSVVAPKRYSPEPDRYLMHGAKYPAAMGNSGSEIEILLADKIGVPLVVKEVAPSLAWRDRKTIHGHPCRKHITATVLHMSSADFAIPARAIPLAAPSQTEVFEANRRHSEDMETWDVVRKDGGPLDVLLFLAMLEYFLKKKDKFIEKIPINFPGARNEEFLRTVLKADYQKFYAMYAPSNQRMNISPSFHEHVHESSVTILEPLERAGNRTRYGGASGELDFQLDPVPTVLQDHYMSSPKKAPASSKRH</sequence>
<proteinExistence type="predicted"/>
<protein>
    <submittedName>
        <fullName evidence="1">Uncharacterized protein</fullName>
    </submittedName>
</protein>
<dbReference type="OrthoDB" id="437457at2759"/>
<reference evidence="1" key="1">
    <citation type="submission" date="2020-01" db="EMBL/GenBank/DDBJ databases">
        <authorList>
            <consortium name="DOE Joint Genome Institute"/>
            <person name="Haridas S."/>
            <person name="Albert R."/>
            <person name="Binder M."/>
            <person name="Bloem J."/>
            <person name="Labutti K."/>
            <person name="Salamov A."/>
            <person name="Andreopoulos B."/>
            <person name="Baker S.E."/>
            <person name="Barry K."/>
            <person name="Bills G."/>
            <person name="Bluhm B.H."/>
            <person name="Cannon C."/>
            <person name="Castanera R."/>
            <person name="Culley D.E."/>
            <person name="Daum C."/>
            <person name="Ezra D."/>
            <person name="Gonzalez J.B."/>
            <person name="Henrissat B."/>
            <person name="Kuo A."/>
            <person name="Liang C."/>
            <person name="Lipzen A."/>
            <person name="Lutzoni F."/>
            <person name="Magnuson J."/>
            <person name="Mondo S."/>
            <person name="Nolan M."/>
            <person name="Ohm R."/>
            <person name="Pangilinan J."/>
            <person name="Park H.-J."/>
            <person name="Ramirez L."/>
            <person name="Alfaro M."/>
            <person name="Sun H."/>
            <person name="Tritt A."/>
            <person name="Yoshinaga Y."/>
            <person name="Zwiers L.-H."/>
            <person name="Turgeon B.G."/>
            <person name="Goodwin S.B."/>
            <person name="Spatafora J.W."/>
            <person name="Crous P.W."/>
            <person name="Grigoriev I.V."/>
        </authorList>
    </citation>
    <scope>NUCLEOTIDE SEQUENCE</scope>
    <source>
        <strain evidence="1">P77</strain>
    </source>
</reference>
<dbReference type="AlphaFoldDB" id="A0A6A5KRX0"/>
<accession>A0A6A5KRX0</accession>
<dbReference type="EMBL" id="ML975254">
    <property type="protein sequence ID" value="KAF1838249.1"/>
    <property type="molecule type" value="Genomic_DNA"/>
</dbReference>
<gene>
    <name evidence="1" type="ORF">BDW02DRAFT_605629</name>
</gene>
<evidence type="ECO:0000313" key="2">
    <source>
        <dbReference type="Proteomes" id="UP000800040"/>
    </source>
</evidence>
<name>A0A6A5KRX0_9PLEO</name>
<dbReference type="Proteomes" id="UP000800040">
    <property type="component" value="Unassembled WGS sequence"/>
</dbReference>